<keyword evidence="13" id="KW-1185">Reference proteome</keyword>
<feature type="compositionally biased region" description="Low complexity" evidence="8">
    <location>
        <begin position="608"/>
        <end position="619"/>
    </location>
</feature>
<evidence type="ECO:0000256" key="2">
    <source>
        <dbReference type="ARBA" id="ARBA00022741"/>
    </source>
</evidence>
<dbReference type="PANTHER" id="PTHR47963:SF8">
    <property type="entry name" value="ATP-DEPENDENT RNA HELICASE DEAD"/>
    <property type="match status" value="1"/>
</dbReference>
<feature type="domain" description="Helicase ATP-binding" evidence="9">
    <location>
        <begin position="187"/>
        <end position="366"/>
    </location>
</feature>
<feature type="domain" description="DEAD-box RNA helicase Q" evidence="11">
    <location>
        <begin position="156"/>
        <end position="184"/>
    </location>
</feature>
<dbReference type="GO" id="GO:0005829">
    <property type="term" value="C:cytosol"/>
    <property type="evidence" value="ECO:0007669"/>
    <property type="project" value="TreeGrafter"/>
</dbReference>
<dbReference type="SMART" id="SM00490">
    <property type="entry name" value="HELICc"/>
    <property type="match status" value="1"/>
</dbReference>
<dbReference type="GO" id="GO:0005840">
    <property type="term" value="C:ribosome"/>
    <property type="evidence" value="ECO:0007669"/>
    <property type="project" value="TreeGrafter"/>
</dbReference>
<dbReference type="InterPro" id="IPR014014">
    <property type="entry name" value="RNA_helicase_DEAD_Q_motif"/>
</dbReference>
<dbReference type="Gene3D" id="3.30.70.330">
    <property type="match status" value="1"/>
</dbReference>
<dbReference type="InterPro" id="IPR027417">
    <property type="entry name" value="P-loop_NTPase"/>
</dbReference>
<feature type="compositionally biased region" description="Acidic residues" evidence="8">
    <location>
        <begin position="35"/>
        <end position="52"/>
    </location>
</feature>
<dbReference type="InterPro" id="IPR014001">
    <property type="entry name" value="Helicase_ATP-bd"/>
</dbReference>
<feature type="compositionally biased region" description="Gly residues" evidence="8">
    <location>
        <begin position="622"/>
        <end position="634"/>
    </location>
</feature>
<dbReference type="Pfam" id="PF00270">
    <property type="entry name" value="DEAD"/>
    <property type="match status" value="1"/>
</dbReference>
<dbReference type="OrthoDB" id="9805696at2"/>
<evidence type="ECO:0000256" key="8">
    <source>
        <dbReference type="SAM" id="MobiDB-lite"/>
    </source>
</evidence>
<dbReference type="PROSITE" id="PS51192">
    <property type="entry name" value="HELICASE_ATP_BIND_1"/>
    <property type="match status" value="1"/>
</dbReference>
<feature type="compositionally biased region" description="Low complexity" evidence="8">
    <location>
        <begin position="111"/>
        <end position="123"/>
    </location>
</feature>
<dbReference type="SUPFAM" id="SSF52540">
    <property type="entry name" value="P-loop containing nucleoside triphosphate hydrolases"/>
    <property type="match status" value="2"/>
</dbReference>
<evidence type="ECO:0000256" key="5">
    <source>
        <dbReference type="ARBA" id="ARBA00022840"/>
    </source>
</evidence>
<feature type="compositionally biased region" description="Low complexity" evidence="8">
    <location>
        <begin position="635"/>
        <end position="649"/>
    </location>
</feature>
<dbReference type="Pfam" id="PF03880">
    <property type="entry name" value="DbpA"/>
    <property type="match status" value="1"/>
</dbReference>
<dbReference type="KEGG" id="acaf:CA12_12540"/>
<evidence type="ECO:0000256" key="3">
    <source>
        <dbReference type="ARBA" id="ARBA00022801"/>
    </source>
</evidence>
<evidence type="ECO:0000259" key="9">
    <source>
        <dbReference type="PROSITE" id="PS51192"/>
    </source>
</evidence>
<dbReference type="InterPro" id="IPR001650">
    <property type="entry name" value="Helicase_C-like"/>
</dbReference>
<feature type="short sequence motif" description="Q motif" evidence="6">
    <location>
        <begin position="156"/>
        <end position="184"/>
    </location>
</feature>
<evidence type="ECO:0000256" key="6">
    <source>
        <dbReference type="PROSITE-ProRule" id="PRU00552"/>
    </source>
</evidence>
<dbReference type="Proteomes" id="UP000318741">
    <property type="component" value="Chromosome"/>
</dbReference>
<dbReference type="InterPro" id="IPR012677">
    <property type="entry name" value="Nucleotide-bd_a/b_plait_sf"/>
</dbReference>
<dbReference type="PROSITE" id="PS00039">
    <property type="entry name" value="DEAD_ATP_HELICASE"/>
    <property type="match status" value="1"/>
</dbReference>
<dbReference type="InterPro" id="IPR000629">
    <property type="entry name" value="RNA-helicase_DEAD-box_CS"/>
</dbReference>
<sequence>MNTALLSASPSSQTDDDAPESARPEHVEPQAVEAAADDLPADSEAADADSEVAESNVADSNVAESEVVGGAAEVVVEDDAPPEPHLETAALLNDAPPACGAGEPPIPAVTPPAASSAPAKPQADVAPKQADVAPKKVELKKPEPQPEPKPEPAPKSGFAKLGLSAALLKALAEKGYETPTPVQAEVIPAILAGRDVLGQAATGTGKTAAFALPLLDRMRIAETAPDAPDERPGPAIFCMAPTRELAAQVAEAFRAYRGEMRVNILTVVGGESFGPQLSALRRGVDVVVATPGRALDLLKRGSLDLSGLLACVLDEADEMLDMGFQDEIEAVLDFTPPGRQTVLVSATLAPRIQAIAAKHLSNPVRIEIGKPQAAKGEDARVVHSAHFVRRQEKAAAIDRILEVDGAGPTLIFCRTRGGADDLTTELNRCGRRAAALHGGLTQDQRTKVVERLRGGTLNVVVATDVAARGLDVPELTHVVHADLPNGPEPFVHRCGRVGRAGRVGRVVSFLHPKERFKLVQFARAANADVAITDLPAADDVVTGRLKKTRAALQDAATSPAFAKLREQLGPLLAELDKEFGPETLALAAAALAHRTAFGEEPVGELGAPGPRDSGGPSDGPRGKGGPKFSGGPGGSKFKSGPKFAGKGAPRTPGPCPPGSARLWVSAGRDSGVRPGDLVGAIAGETHLSGGDIGAITIAPSFSLVDVPQQAADTVIQSLSRGGLRGDKVTVRHDRQA</sequence>
<feature type="region of interest" description="Disordered" evidence="8">
    <location>
        <begin position="599"/>
        <end position="667"/>
    </location>
</feature>
<dbReference type="PROSITE" id="PS51195">
    <property type="entry name" value="Q_MOTIF"/>
    <property type="match status" value="1"/>
</dbReference>
<evidence type="ECO:0000313" key="12">
    <source>
        <dbReference type="EMBL" id="QDT15173.1"/>
    </source>
</evidence>
<dbReference type="SMART" id="SM00487">
    <property type="entry name" value="DEXDc"/>
    <property type="match status" value="1"/>
</dbReference>
<dbReference type="PROSITE" id="PS51194">
    <property type="entry name" value="HELICASE_CTER"/>
    <property type="match status" value="1"/>
</dbReference>
<keyword evidence="5 7" id="KW-0067">ATP-binding</keyword>
<dbReference type="GO" id="GO:0005524">
    <property type="term" value="F:ATP binding"/>
    <property type="evidence" value="ECO:0007669"/>
    <property type="project" value="UniProtKB-KW"/>
</dbReference>
<dbReference type="EC" id="3.6.4.13" evidence="1"/>
<dbReference type="CDD" id="cd18787">
    <property type="entry name" value="SF2_C_DEAD"/>
    <property type="match status" value="1"/>
</dbReference>
<dbReference type="GO" id="GO:0016787">
    <property type="term" value="F:hydrolase activity"/>
    <property type="evidence" value="ECO:0007669"/>
    <property type="project" value="UniProtKB-KW"/>
</dbReference>
<feature type="compositionally biased region" description="Low complexity" evidence="8">
    <location>
        <begin position="62"/>
        <end position="74"/>
    </location>
</feature>
<dbReference type="InterPro" id="IPR011545">
    <property type="entry name" value="DEAD/DEAH_box_helicase_dom"/>
</dbReference>
<dbReference type="EMBL" id="CP036265">
    <property type="protein sequence ID" value="QDT15173.1"/>
    <property type="molecule type" value="Genomic_DNA"/>
</dbReference>
<keyword evidence="3 7" id="KW-0378">Hydrolase</keyword>
<dbReference type="GO" id="GO:0009409">
    <property type="term" value="P:response to cold"/>
    <property type="evidence" value="ECO:0007669"/>
    <property type="project" value="TreeGrafter"/>
</dbReference>
<dbReference type="GO" id="GO:0003724">
    <property type="term" value="F:RNA helicase activity"/>
    <property type="evidence" value="ECO:0007669"/>
    <property type="project" value="UniProtKB-EC"/>
</dbReference>
<feature type="region of interest" description="Disordered" evidence="8">
    <location>
        <begin position="1"/>
        <end position="157"/>
    </location>
</feature>
<dbReference type="InterPro" id="IPR044742">
    <property type="entry name" value="DEAD/DEAH_RhlB"/>
</dbReference>
<feature type="compositionally biased region" description="Basic and acidic residues" evidence="8">
    <location>
        <begin position="133"/>
        <end position="152"/>
    </location>
</feature>
<dbReference type="PANTHER" id="PTHR47963">
    <property type="entry name" value="DEAD-BOX ATP-DEPENDENT RNA HELICASE 47, MITOCHONDRIAL"/>
    <property type="match status" value="1"/>
</dbReference>
<organism evidence="12 13">
    <name type="scientific">Alienimonas californiensis</name>
    <dbReference type="NCBI Taxonomy" id="2527989"/>
    <lineage>
        <taxon>Bacteria</taxon>
        <taxon>Pseudomonadati</taxon>
        <taxon>Planctomycetota</taxon>
        <taxon>Planctomycetia</taxon>
        <taxon>Planctomycetales</taxon>
        <taxon>Planctomycetaceae</taxon>
        <taxon>Alienimonas</taxon>
    </lineage>
</organism>
<dbReference type="GO" id="GO:0033592">
    <property type="term" value="F:RNA strand annealing activity"/>
    <property type="evidence" value="ECO:0007669"/>
    <property type="project" value="TreeGrafter"/>
</dbReference>
<proteinExistence type="inferred from homology"/>
<gene>
    <name evidence="12" type="primary">deaD</name>
    <name evidence="12" type="ORF">CA12_12540</name>
</gene>
<name>A0A517P741_9PLAN</name>
<evidence type="ECO:0000259" key="10">
    <source>
        <dbReference type="PROSITE" id="PS51194"/>
    </source>
</evidence>
<evidence type="ECO:0000259" key="11">
    <source>
        <dbReference type="PROSITE" id="PS51195"/>
    </source>
</evidence>
<accession>A0A517P741</accession>
<keyword evidence="4 7" id="KW-0347">Helicase</keyword>
<dbReference type="RefSeq" id="WP_145357997.1">
    <property type="nucleotide sequence ID" value="NZ_CP036265.1"/>
</dbReference>
<evidence type="ECO:0000313" key="13">
    <source>
        <dbReference type="Proteomes" id="UP000318741"/>
    </source>
</evidence>
<evidence type="ECO:0000256" key="1">
    <source>
        <dbReference type="ARBA" id="ARBA00012552"/>
    </source>
</evidence>
<dbReference type="InterPro" id="IPR005580">
    <property type="entry name" value="DbpA/CsdA_RNA-bd_dom"/>
</dbReference>
<keyword evidence="2 7" id="KW-0547">Nucleotide-binding</keyword>
<reference evidence="12 13" key="1">
    <citation type="submission" date="2019-02" db="EMBL/GenBank/DDBJ databases">
        <title>Deep-cultivation of Planctomycetes and their phenomic and genomic characterization uncovers novel biology.</title>
        <authorList>
            <person name="Wiegand S."/>
            <person name="Jogler M."/>
            <person name="Boedeker C."/>
            <person name="Pinto D."/>
            <person name="Vollmers J."/>
            <person name="Rivas-Marin E."/>
            <person name="Kohn T."/>
            <person name="Peeters S.H."/>
            <person name="Heuer A."/>
            <person name="Rast P."/>
            <person name="Oberbeckmann S."/>
            <person name="Bunk B."/>
            <person name="Jeske O."/>
            <person name="Meyerdierks A."/>
            <person name="Storesund J.E."/>
            <person name="Kallscheuer N."/>
            <person name="Luecker S."/>
            <person name="Lage O.M."/>
            <person name="Pohl T."/>
            <person name="Merkel B.J."/>
            <person name="Hornburger P."/>
            <person name="Mueller R.-W."/>
            <person name="Bruemmer F."/>
            <person name="Labrenz M."/>
            <person name="Spormann A.M."/>
            <person name="Op den Camp H."/>
            <person name="Overmann J."/>
            <person name="Amann R."/>
            <person name="Jetten M.S.M."/>
            <person name="Mascher T."/>
            <person name="Medema M.H."/>
            <person name="Devos D.P."/>
            <person name="Kaster A.-K."/>
            <person name="Ovreas L."/>
            <person name="Rohde M."/>
            <person name="Galperin M.Y."/>
            <person name="Jogler C."/>
        </authorList>
    </citation>
    <scope>NUCLEOTIDE SEQUENCE [LARGE SCALE GENOMIC DNA]</scope>
    <source>
        <strain evidence="12 13">CA12</strain>
    </source>
</reference>
<dbReference type="CDD" id="cd12252">
    <property type="entry name" value="RRM_DbpA"/>
    <property type="match status" value="1"/>
</dbReference>
<comment type="similarity">
    <text evidence="7">Belongs to the DEAD box helicase family.</text>
</comment>
<dbReference type="Pfam" id="PF00271">
    <property type="entry name" value="Helicase_C"/>
    <property type="match status" value="1"/>
</dbReference>
<evidence type="ECO:0000256" key="7">
    <source>
        <dbReference type="RuleBase" id="RU000492"/>
    </source>
</evidence>
<feature type="compositionally biased region" description="Polar residues" evidence="8">
    <location>
        <begin position="1"/>
        <end position="13"/>
    </location>
</feature>
<dbReference type="CDD" id="cd00268">
    <property type="entry name" value="DEADc"/>
    <property type="match status" value="1"/>
</dbReference>
<evidence type="ECO:0000256" key="4">
    <source>
        <dbReference type="ARBA" id="ARBA00022806"/>
    </source>
</evidence>
<dbReference type="Gene3D" id="3.40.50.300">
    <property type="entry name" value="P-loop containing nucleotide triphosphate hydrolases"/>
    <property type="match status" value="2"/>
</dbReference>
<dbReference type="AlphaFoldDB" id="A0A517P741"/>
<feature type="domain" description="Helicase C-terminal" evidence="10">
    <location>
        <begin position="396"/>
        <end position="542"/>
    </location>
</feature>
<protein>
    <recommendedName>
        <fullName evidence="1">RNA helicase</fullName>
        <ecNumber evidence="1">3.6.4.13</ecNumber>
    </recommendedName>
</protein>
<dbReference type="InterPro" id="IPR050547">
    <property type="entry name" value="DEAD_box_RNA_helicases"/>
</dbReference>